<evidence type="ECO:0000256" key="4">
    <source>
        <dbReference type="ARBA" id="ARBA00022840"/>
    </source>
</evidence>
<feature type="transmembrane region" description="Helical" evidence="7">
    <location>
        <begin position="240"/>
        <end position="260"/>
    </location>
</feature>
<dbReference type="NCBIfam" id="TIGR02868">
    <property type="entry name" value="CydC"/>
    <property type="match status" value="1"/>
</dbReference>
<keyword evidence="5 7" id="KW-1133">Transmembrane helix</keyword>
<comment type="subcellular location">
    <subcellularLocation>
        <location evidence="1">Cell membrane</location>
        <topology evidence="1">Multi-pass membrane protein</topology>
    </subcellularLocation>
</comment>
<keyword evidence="6 7" id="KW-0472">Membrane</keyword>
<name>A0A2U1CZT5_9GAMM</name>
<evidence type="ECO:0000256" key="2">
    <source>
        <dbReference type="ARBA" id="ARBA00022692"/>
    </source>
</evidence>
<feature type="domain" description="ABC transporter" evidence="8">
    <location>
        <begin position="332"/>
        <end position="542"/>
    </location>
</feature>
<evidence type="ECO:0000256" key="1">
    <source>
        <dbReference type="ARBA" id="ARBA00004651"/>
    </source>
</evidence>
<dbReference type="GO" id="GO:0005886">
    <property type="term" value="C:plasma membrane"/>
    <property type="evidence" value="ECO:0007669"/>
    <property type="project" value="UniProtKB-SubCell"/>
</dbReference>
<evidence type="ECO:0000256" key="7">
    <source>
        <dbReference type="SAM" id="Phobius"/>
    </source>
</evidence>
<dbReference type="RefSeq" id="WP_116918425.1">
    <property type="nucleotide sequence ID" value="NZ_QEKQ01000002.1"/>
</dbReference>
<evidence type="ECO:0000256" key="3">
    <source>
        <dbReference type="ARBA" id="ARBA00022741"/>
    </source>
</evidence>
<dbReference type="PANTHER" id="PTHR24221:SF653">
    <property type="entry name" value="TRANSPORT ATP-BINDING PROTEIN CYDC"/>
    <property type="match status" value="1"/>
</dbReference>
<dbReference type="Proteomes" id="UP000245887">
    <property type="component" value="Unassembled WGS sequence"/>
</dbReference>
<feature type="transmembrane region" description="Helical" evidence="7">
    <location>
        <begin position="21"/>
        <end position="43"/>
    </location>
</feature>
<feature type="domain" description="ABC transmembrane type-1" evidence="9">
    <location>
        <begin position="19"/>
        <end position="278"/>
    </location>
</feature>
<dbReference type="InterPro" id="IPR003593">
    <property type="entry name" value="AAA+_ATPase"/>
</dbReference>
<feature type="transmembrane region" description="Helical" evidence="7">
    <location>
        <begin position="163"/>
        <end position="183"/>
    </location>
</feature>
<comment type="caution">
    <text evidence="10">The sequence shown here is derived from an EMBL/GenBank/DDBJ whole genome shotgun (WGS) entry which is preliminary data.</text>
</comment>
<keyword evidence="4 10" id="KW-0067">ATP-binding</keyword>
<dbReference type="PROSITE" id="PS50893">
    <property type="entry name" value="ABC_TRANSPORTER_2"/>
    <property type="match status" value="1"/>
</dbReference>
<dbReference type="SMART" id="SM00382">
    <property type="entry name" value="AAA"/>
    <property type="match status" value="1"/>
</dbReference>
<dbReference type="SUPFAM" id="SSF90123">
    <property type="entry name" value="ABC transporter transmembrane region"/>
    <property type="match status" value="1"/>
</dbReference>
<accession>A0A2U1CZT5</accession>
<keyword evidence="3" id="KW-0547">Nucleotide-binding</keyword>
<dbReference type="GO" id="GO:0005524">
    <property type="term" value="F:ATP binding"/>
    <property type="evidence" value="ECO:0007669"/>
    <property type="project" value="UniProtKB-KW"/>
</dbReference>
<dbReference type="GO" id="GO:0016887">
    <property type="term" value="F:ATP hydrolysis activity"/>
    <property type="evidence" value="ECO:0007669"/>
    <property type="project" value="InterPro"/>
</dbReference>
<dbReference type="PROSITE" id="PS50929">
    <property type="entry name" value="ABC_TM1F"/>
    <property type="match status" value="1"/>
</dbReference>
<dbReference type="PROSITE" id="PS00211">
    <property type="entry name" value="ABC_TRANSPORTER_1"/>
    <property type="match status" value="1"/>
</dbReference>
<organism evidence="10 11">
    <name type="scientific">Tamilnaduibacter salinus</name>
    <dbReference type="NCBI Taxonomy" id="1484056"/>
    <lineage>
        <taxon>Bacteria</taxon>
        <taxon>Pseudomonadati</taxon>
        <taxon>Pseudomonadota</taxon>
        <taxon>Gammaproteobacteria</taxon>
        <taxon>Pseudomonadales</taxon>
        <taxon>Marinobacteraceae</taxon>
        <taxon>Tamilnaduibacter</taxon>
    </lineage>
</organism>
<evidence type="ECO:0000313" key="11">
    <source>
        <dbReference type="Proteomes" id="UP000245887"/>
    </source>
</evidence>
<evidence type="ECO:0000256" key="6">
    <source>
        <dbReference type="ARBA" id="ARBA00023136"/>
    </source>
</evidence>
<dbReference type="SUPFAM" id="SSF52540">
    <property type="entry name" value="P-loop containing nucleoside triphosphate hydrolases"/>
    <property type="match status" value="1"/>
</dbReference>
<dbReference type="GO" id="GO:0140359">
    <property type="term" value="F:ABC-type transporter activity"/>
    <property type="evidence" value="ECO:0007669"/>
    <property type="project" value="InterPro"/>
</dbReference>
<protein>
    <submittedName>
        <fullName evidence="10">ATP-binding cassette subfamily C protein CydC</fullName>
    </submittedName>
</protein>
<dbReference type="InterPro" id="IPR011527">
    <property type="entry name" value="ABC1_TM_dom"/>
</dbReference>
<dbReference type="GO" id="GO:0034040">
    <property type="term" value="F:ATPase-coupled lipid transmembrane transporter activity"/>
    <property type="evidence" value="ECO:0007669"/>
    <property type="project" value="TreeGrafter"/>
</dbReference>
<dbReference type="EMBL" id="QEKQ01000002">
    <property type="protein sequence ID" value="PVY78174.1"/>
    <property type="molecule type" value="Genomic_DNA"/>
</dbReference>
<dbReference type="GO" id="GO:0034775">
    <property type="term" value="P:glutathione transmembrane transport"/>
    <property type="evidence" value="ECO:0007669"/>
    <property type="project" value="InterPro"/>
</dbReference>
<dbReference type="GO" id="GO:0045454">
    <property type="term" value="P:cell redox homeostasis"/>
    <property type="evidence" value="ECO:0007669"/>
    <property type="project" value="InterPro"/>
</dbReference>
<keyword evidence="2 7" id="KW-0812">Transmembrane</keyword>
<dbReference type="InterPro" id="IPR039421">
    <property type="entry name" value="Type_1_exporter"/>
</dbReference>
<evidence type="ECO:0000259" key="9">
    <source>
        <dbReference type="PROSITE" id="PS50929"/>
    </source>
</evidence>
<dbReference type="Gene3D" id="3.40.50.300">
    <property type="entry name" value="P-loop containing nucleotide triphosphate hydrolases"/>
    <property type="match status" value="1"/>
</dbReference>
<reference evidence="10 11" key="1">
    <citation type="submission" date="2018-04" db="EMBL/GenBank/DDBJ databases">
        <title>Genomic Encyclopedia of Type Strains, Phase IV (KMG-IV): sequencing the most valuable type-strain genomes for metagenomic binning, comparative biology and taxonomic classification.</title>
        <authorList>
            <person name="Goeker M."/>
        </authorList>
    </citation>
    <scope>NUCLEOTIDE SEQUENCE [LARGE SCALE GENOMIC DNA]</scope>
    <source>
        <strain evidence="10 11">DSM 28688</strain>
    </source>
</reference>
<dbReference type="InterPro" id="IPR036640">
    <property type="entry name" value="ABC1_TM_sf"/>
</dbReference>
<evidence type="ECO:0000259" key="8">
    <source>
        <dbReference type="PROSITE" id="PS50893"/>
    </source>
</evidence>
<evidence type="ECO:0000313" key="10">
    <source>
        <dbReference type="EMBL" id="PVY78174.1"/>
    </source>
</evidence>
<dbReference type="PANTHER" id="PTHR24221">
    <property type="entry name" value="ATP-BINDING CASSETTE SUB-FAMILY B"/>
    <property type="match status" value="1"/>
</dbReference>
<feature type="transmembrane region" description="Helical" evidence="7">
    <location>
        <begin position="132"/>
        <end position="157"/>
    </location>
</feature>
<dbReference type="InterPro" id="IPR027417">
    <property type="entry name" value="P-loop_NTPase"/>
</dbReference>
<dbReference type="Pfam" id="PF00005">
    <property type="entry name" value="ABC_tran"/>
    <property type="match status" value="1"/>
</dbReference>
<dbReference type="InterPro" id="IPR014223">
    <property type="entry name" value="ABC_CydC/D"/>
</dbReference>
<evidence type="ECO:0000256" key="5">
    <source>
        <dbReference type="ARBA" id="ARBA00022989"/>
    </source>
</evidence>
<sequence>MRELWPWLRTLDRYRWRLAGGAVLLLLTVLSGIGLLGLSGWFLTATAMAGAAGTMLNIYLPGGGIRFFALSRTVTRYLERLANHDTVLRLLADFRVRLFDRFARQSHEQRNQERTMNRLNRMTRDLDALDNLFLRLIAPLGVAVLASLVVSVLSLLIDRRLAVEVGVVLLSTTAVVSVGCALLSRRQARRESTGREALRAELVASLDGMAELQAAGLLTADQERLLEQDRRIRRDQAGPARLAALAQSLATIAVQGLAVWALVRGLAADQTAIAVLVALGILGAGEALAALPPAFSRWGATVASAARLNNTEAESAEGLRPSPPEWPGNDALILDNVSVRTPDGLYRVRDLSLTAQPGEWVGIVGPSGSGKSTVASLIAGLMQPTEGHVLRNGRIVPPVHDGYLVDQAAQLACLMQETELISGTVRDNLCLGAPNATDAACWSALETAELASTVRLWQDGLQSRVGPAGRQLSGGEARRLALARTLMPGSPFVLLDEPFTGIDRPTVGQIRANLRRALQGTTGIALAHDEAALPPVDRVVRL</sequence>
<dbReference type="Gene3D" id="1.20.1560.10">
    <property type="entry name" value="ABC transporter type 1, transmembrane domain"/>
    <property type="match status" value="1"/>
</dbReference>
<gene>
    <name evidence="10" type="ORF">C8D92_102211</name>
</gene>
<proteinExistence type="predicted"/>
<feature type="transmembrane region" description="Helical" evidence="7">
    <location>
        <begin position="49"/>
        <end position="70"/>
    </location>
</feature>
<dbReference type="InterPro" id="IPR003439">
    <property type="entry name" value="ABC_transporter-like_ATP-bd"/>
</dbReference>
<dbReference type="AlphaFoldDB" id="A0A2U1CZT5"/>
<feature type="transmembrane region" description="Helical" evidence="7">
    <location>
        <begin position="272"/>
        <end position="291"/>
    </location>
</feature>
<dbReference type="OrthoDB" id="9802264at2"/>
<dbReference type="InterPro" id="IPR017871">
    <property type="entry name" value="ABC_transporter-like_CS"/>
</dbReference>